<dbReference type="eggNOG" id="COG0154">
    <property type="taxonomic scope" value="Bacteria"/>
</dbReference>
<evidence type="ECO:0000313" key="6">
    <source>
        <dbReference type="Proteomes" id="UP000010445"/>
    </source>
</evidence>
<name>L1MAM0_9CORY</name>
<dbReference type="OrthoDB" id="5175573at2"/>
<evidence type="ECO:0000259" key="4">
    <source>
        <dbReference type="Pfam" id="PF01425"/>
    </source>
</evidence>
<dbReference type="Pfam" id="PF01425">
    <property type="entry name" value="Amidase"/>
    <property type="match status" value="2"/>
</dbReference>
<evidence type="ECO:0000256" key="2">
    <source>
        <dbReference type="ARBA" id="ARBA00009199"/>
    </source>
</evidence>
<proteinExistence type="inferred from homology"/>
<comment type="similarity">
    <text evidence="2">Belongs to the amidase family.</text>
</comment>
<dbReference type="EMBL" id="AMEM01000040">
    <property type="protein sequence ID" value="EKX88039.1"/>
    <property type="molecule type" value="Genomic_DNA"/>
</dbReference>
<dbReference type="InterPro" id="IPR000120">
    <property type="entry name" value="Amidase"/>
</dbReference>
<protein>
    <recommendedName>
        <fullName evidence="3">amidase</fullName>
        <ecNumber evidence="3">3.5.1.4</ecNumber>
    </recommendedName>
</protein>
<keyword evidence="6" id="KW-1185">Reference proteome</keyword>
<feature type="domain" description="Amidase" evidence="4">
    <location>
        <begin position="220"/>
        <end position="387"/>
    </location>
</feature>
<evidence type="ECO:0000256" key="1">
    <source>
        <dbReference type="ARBA" id="ARBA00001311"/>
    </source>
</evidence>
<gene>
    <name evidence="5" type="ORF">HMPREF9997_02402</name>
</gene>
<dbReference type="RefSeq" id="WP_006062207.1">
    <property type="nucleotide sequence ID" value="NZ_KB290824.1"/>
</dbReference>
<feature type="domain" description="Amidase" evidence="4">
    <location>
        <begin position="36"/>
        <end position="190"/>
    </location>
</feature>
<dbReference type="GO" id="GO:0004040">
    <property type="term" value="F:amidase activity"/>
    <property type="evidence" value="ECO:0007669"/>
    <property type="project" value="UniProtKB-EC"/>
</dbReference>
<dbReference type="SUPFAM" id="SSF75304">
    <property type="entry name" value="Amidase signature (AS) enzymes"/>
    <property type="match status" value="1"/>
</dbReference>
<dbReference type="PATRIC" id="fig|1035195.3.peg.2145"/>
<dbReference type="EC" id="3.5.1.4" evidence="3"/>
<organism evidence="5 6">
    <name type="scientific">Corynebacterium durum F0235</name>
    <dbReference type="NCBI Taxonomy" id="1035195"/>
    <lineage>
        <taxon>Bacteria</taxon>
        <taxon>Bacillati</taxon>
        <taxon>Actinomycetota</taxon>
        <taxon>Actinomycetes</taxon>
        <taxon>Mycobacteriales</taxon>
        <taxon>Corynebacteriaceae</taxon>
        <taxon>Corynebacterium</taxon>
    </lineage>
</organism>
<sequence length="418" mass="44239">MLELPLPQLARLLHSGEVHPRDLVAEIDSALSGLTPAEHGFVHIDLDFALAQVEQLDNIPRDKRRKLWGIPIPVKDLSPVVGMPVSYGSVSRREIPEVTDPFPEVLLNQGALIPGKTQTPELGMSAYTEPVGMPAVDNPRLPGHTPGGSSGGAAAAVARSVVRGAHASDGGGAIRIPAASTGLVGFKPPHLSHGAKLTVQGFLVPTLADAAFLHNITPCHRALRVGVLVEPLHGDGGPKSVAPHVVVAVRTAADKLSDLGHSVVEVRPAYGPELFSAFQDVLCSMARRIDGPASPLVDWLRSRGMLLSAAQRADAVRRFHKVGPVVRAAWDIDVLLTPTLAFDPPAQGFFSALPPAEDFEAQTRWTPWATLFNMTGGAALSIPFGTANPHTGWQPSVHLGGIRCTPADLFGLAEDLEQ</sequence>
<dbReference type="InterPro" id="IPR023631">
    <property type="entry name" value="Amidase_dom"/>
</dbReference>
<dbReference type="Proteomes" id="UP000010445">
    <property type="component" value="Unassembled WGS sequence"/>
</dbReference>
<reference evidence="5 6" key="1">
    <citation type="submission" date="2012-05" db="EMBL/GenBank/DDBJ databases">
        <authorList>
            <person name="Weinstock G."/>
            <person name="Sodergren E."/>
            <person name="Lobos E.A."/>
            <person name="Fulton L."/>
            <person name="Fulton R."/>
            <person name="Courtney L."/>
            <person name="Fronick C."/>
            <person name="O'Laughlin M."/>
            <person name="Godfrey J."/>
            <person name="Wilson R.M."/>
            <person name="Miner T."/>
            <person name="Farmer C."/>
            <person name="Delehaunty K."/>
            <person name="Cordes M."/>
            <person name="Minx P."/>
            <person name="Tomlinson C."/>
            <person name="Chen J."/>
            <person name="Wollam A."/>
            <person name="Pepin K.H."/>
            <person name="Bhonagiri V."/>
            <person name="Zhang X."/>
            <person name="Suruliraj S."/>
            <person name="Warren W."/>
            <person name="Mitreva M."/>
            <person name="Mardis E.R."/>
            <person name="Wilson R.K."/>
        </authorList>
    </citation>
    <scope>NUCLEOTIDE SEQUENCE [LARGE SCALE GENOMIC DNA]</scope>
    <source>
        <strain evidence="5 6">F0235</strain>
    </source>
</reference>
<evidence type="ECO:0000313" key="5">
    <source>
        <dbReference type="EMBL" id="EKX88039.1"/>
    </source>
</evidence>
<dbReference type="PANTHER" id="PTHR11895:SF7">
    <property type="entry name" value="GLUTAMYL-TRNA(GLN) AMIDOTRANSFERASE SUBUNIT A, MITOCHONDRIAL"/>
    <property type="match status" value="1"/>
</dbReference>
<dbReference type="STRING" id="1035195.HMPREF9997_02402"/>
<dbReference type="InterPro" id="IPR036928">
    <property type="entry name" value="AS_sf"/>
</dbReference>
<dbReference type="HOGENOM" id="CLU_009600_0_4_11"/>
<comment type="catalytic activity">
    <reaction evidence="1">
        <text>a monocarboxylic acid amide + H2O = a monocarboxylate + NH4(+)</text>
        <dbReference type="Rhea" id="RHEA:12020"/>
        <dbReference type="ChEBI" id="CHEBI:15377"/>
        <dbReference type="ChEBI" id="CHEBI:28938"/>
        <dbReference type="ChEBI" id="CHEBI:35757"/>
        <dbReference type="ChEBI" id="CHEBI:83628"/>
        <dbReference type="EC" id="3.5.1.4"/>
    </reaction>
</comment>
<dbReference type="AlphaFoldDB" id="L1MAM0"/>
<comment type="caution">
    <text evidence="5">The sequence shown here is derived from an EMBL/GenBank/DDBJ whole genome shotgun (WGS) entry which is preliminary data.</text>
</comment>
<accession>L1MAM0</accession>
<dbReference type="PANTHER" id="PTHR11895">
    <property type="entry name" value="TRANSAMIDASE"/>
    <property type="match status" value="1"/>
</dbReference>
<dbReference type="Gene3D" id="3.90.1300.10">
    <property type="entry name" value="Amidase signature (AS) domain"/>
    <property type="match status" value="1"/>
</dbReference>
<evidence type="ECO:0000256" key="3">
    <source>
        <dbReference type="ARBA" id="ARBA00012922"/>
    </source>
</evidence>